<comment type="catalytic activity">
    <reaction evidence="8">
        <text>an acyl-CoA + acetyl-CoA = a 3-oxoacyl-CoA + CoA</text>
        <dbReference type="Rhea" id="RHEA:21564"/>
        <dbReference type="ChEBI" id="CHEBI:57287"/>
        <dbReference type="ChEBI" id="CHEBI:57288"/>
        <dbReference type="ChEBI" id="CHEBI:58342"/>
        <dbReference type="ChEBI" id="CHEBI:90726"/>
        <dbReference type="EC" id="2.3.1.16"/>
    </reaction>
</comment>
<comment type="subcellular location">
    <subcellularLocation>
        <location evidence="8">Cytoplasm</location>
    </subcellularLocation>
</comment>
<dbReference type="PANTHER" id="PTHR43853:SF11">
    <property type="entry name" value="3-KETOACYL-COA THIOLASE FADA"/>
    <property type="match status" value="1"/>
</dbReference>
<feature type="active site" description="Proton acceptor" evidence="8">
    <location>
        <position position="346"/>
    </location>
</feature>
<dbReference type="PROSITE" id="PS00737">
    <property type="entry name" value="THIOLASE_2"/>
    <property type="match status" value="1"/>
</dbReference>
<keyword evidence="3 8" id="KW-0808">Transferase</keyword>
<dbReference type="HAMAP" id="MF_01620">
    <property type="entry name" value="FadA"/>
    <property type="match status" value="1"/>
</dbReference>
<evidence type="ECO:0000256" key="4">
    <source>
        <dbReference type="ARBA" id="ARBA00022832"/>
    </source>
</evidence>
<dbReference type="PROSITE" id="PS00098">
    <property type="entry name" value="THIOLASE_1"/>
    <property type="match status" value="1"/>
</dbReference>
<evidence type="ECO:0000256" key="1">
    <source>
        <dbReference type="ARBA" id="ARBA00010982"/>
    </source>
</evidence>
<evidence type="ECO:0000259" key="10">
    <source>
        <dbReference type="Pfam" id="PF00108"/>
    </source>
</evidence>
<organism evidence="12 13">
    <name type="scientific">Allohahella marinimesophila</name>
    <dbReference type="NCBI Taxonomy" id="1054972"/>
    <lineage>
        <taxon>Bacteria</taxon>
        <taxon>Pseudomonadati</taxon>
        <taxon>Pseudomonadota</taxon>
        <taxon>Gammaproteobacteria</taxon>
        <taxon>Oceanospirillales</taxon>
        <taxon>Hahellaceae</taxon>
        <taxon>Allohahella</taxon>
    </lineage>
</organism>
<dbReference type="RefSeq" id="WP_344809770.1">
    <property type="nucleotide sequence ID" value="NZ_BAABBO010000024.1"/>
</dbReference>
<comment type="pathway">
    <text evidence="8">Lipid metabolism; fatty acid beta-oxidation.</text>
</comment>
<evidence type="ECO:0000256" key="7">
    <source>
        <dbReference type="ARBA" id="ARBA00023315"/>
    </source>
</evidence>
<evidence type="ECO:0000256" key="8">
    <source>
        <dbReference type="HAMAP-Rule" id="MF_01620"/>
    </source>
</evidence>
<comment type="caution">
    <text evidence="12">The sequence shown here is derived from an EMBL/GenBank/DDBJ whole genome shotgun (WGS) entry which is preliminary data.</text>
</comment>
<comment type="similarity">
    <text evidence="1 8 9">Belongs to the thiolase-like superfamily. Thiolase family.</text>
</comment>
<dbReference type="InterPro" id="IPR020615">
    <property type="entry name" value="Thiolase_acyl_enz_int_AS"/>
</dbReference>
<dbReference type="Pfam" id="PF02803">
    <property type="entry name" value="Thiolase_C"/>
    <property type="match status" value="1"/>
</dbReference>
<feature type="domain" description="Thiolase C-terminal" evidence="11">
    <location>
        <begin position="264"/>
        <end position="388"/>
    </location>
</feature>
<dbReference type="InterPro" id="IPR020613">
    <property type="entry name" value="Thiolase_CS"/>
</dbReference>
<dbReference type="PANTHER" id="PTHR43853">
    <property type="entry name" value="3-KETOACYL-COA THIOLASE, PEROXISOMAL"/>
    <property type="match status" value="1"/>
</dbReference>
<feature type="active site" description="Proton acceptor" evidence="8">
    <location>
        <position position="376"/>
    </location>
</feature>
<evidence type="ECO:0000259" key="11">
    <source>
        <dbReference type="Pfam" id="PF02803"/>
    </source>
</evidence>
<reference evidence="13" key="1">
    <citation type="journal article" date="2019" name="Int. J. Syst. Evol. Microbiol.">
        <title>The Global Catalogue of Microorganisms (GCM) 10K type strain sequencing project: providing services to taxonomists for standard genome sequencing and annotation.</title>
        <authorList>
            <consortium name="The Broad Institute Genomics Platform"/>
            <consortium name="The Broad Institute Genome Sequencing Center for Infectious Disease"/>
            <person name="Wu L."/>
            <person name="Ma J."/>
        </authorList>
    </citation>
    <scope>NUCLEOTIDE SEQUENCE [LARGE SCALE GENOMIC DNA]</scope>
    <source>
        <strain evidence="13">JCM 17555</strain>
    </source>
</reference>
<comment type="subunit">
    <text evidence="8">Heterotetramer of two alpha chains (FadB) and two beta chains (FadA).</text>
</comment>
<feature type="domain" description="Thiolase N-terminal" evidence="10">
    <location>
        <begin position="8"/>
        <end position="256"/>
    </location>
</feature>
<dbReference type="EMBL" id="BAABBO010000024">
    <property type="protein sequence ID" value="GAA3979523.1"/>
    <property type="molecule type" value="Genomic_DNA"/>
</dbReference>
<dbReference type="Proteomes" id="UP001501337">
    <property type="component" value="Unassembled WGS sequence"/>
</dbReference>
<evidence type="ECO:0000256" key="9">
    <source>
        <dbReference type="RuleBase" id="RU003557"/>
    </source>
</evidence>
<keyword evidence="13" id="KW-1185">Reference proteome</keyword>
<protein>
    <recommendedName>
        <fullName evidence="8">3-ketoacyl-CoA thiolase</fullName>
        <ecNumber evidence="8">2.3.1.16</ecNumber>
    </recommendedName>
    <alternativeName>
        <fullName evidence="8">Acetyl-CoA acyltransferase</fullName>
    </alternativeName>
    <alternativeName>
        <fullName evidence="8">Beta-ketothiolase</fullName>
    </alternativeName>
    <alternativeName>
        <fullName evidence="8">Fatty acid oxidation complex subunit beta</fullName>
    </alternativeName>
</protein>
<dbReference type="InterPro" id="IPR016039">
    <property type="entry name" value="Thiolase-like"/>
</dbReference>
<dbReference type="NCBIfam" id="TIGR01930">
    <property type="entry name" value="AcCoA-C-Actrans"/>
    <property type="match status" value="1"/>
</dbReference>
<dbReference type="InterPro" id="IPR002155">
    <property type="entry name" value="Thiolase"/>
</dbReference>
<dbReference type="InterPro" id="IPR012805">
    <property type="entry name" value="FadA"/>
</dbReference>
<dbReference type="InterPro" id="IPR020610">
    <property type="entry name" value="Thiolase_AS"/>
</dbReference>
<keyword evidence="5 8" id="KW-0442">Lipid degradation</keyword>
<dbReference type="NCBIfam" id="TIGR02445">
    <property type="entry name" value="fadA"/>
    <property type="match status" value="1"/>
</dbReference>
<dbReference type="NCBIfam" id="NF006510">
    <property type="entry name" value="PRK08947.1"/>
    <property type="match status" value="1"/>
</dbReference>
<evidence type="ECO:0000313" key="13">
    <source>
        <dbReference type="Proteomes" id="UP001501337"/>
    </source>
</evidence>
<accession>A0ABP7QAW9</accession>
<dbReference type="InterPro" id="IPR020617">
    <property type="entry name" value="Thiolase_C"/>
</dbReference>
<comment type="function">
    <text evidence="8">Catalyzes the final step of fatty acid oxidation in which acetyl-CoA is released and the CoA ester of a fatty acid two carbons shorter is formed.</text>
</comment>
<dbReference type="SUPFAM" id="SSF53901">
    <property type="entry name" value="Thiolase-like"/>
    <property type="match status" value="2"/>
</dbReference>
<dbReference type="CDD" id="cd00751">
    <property type="entry name" value="thiolase"/>
    <property type="match status" value="1"/>
</dbReference>
<evidence type="ECO:0000256" key="3">
    <source>
        <dbReference type="ARBA" id="ARBA00022679"/>
    </source>
</evidence>
<dbReference type="EC" id="2.3.1.16" evidence="8"/>
<name>A0ABP7QAW9_9GAMM</name>
<feature type="active site" description="Acyl-thioester intermediate" evidence="8">
    <location>
        <position position="94"/>
    </location>
</feature>
<keyword evidence="6 8" id="KW-0443">Lipid metabolism</keyword>
<keyword evidence="4 8" id="KW-0276">Fatty acid metabolism</keyword>
<proteinExistence type="inferred from homology"/>
<dbReference type="InterPro" id="IPR020616">
    <property type="entry name" value="Thiolase_N"/>
</dbReference>
<gene>
    <name evidence="8 12" type="primary">fadA</name>
    <name evidence="12" type="ORF">GCM10022278_40030</name>
</gene>
<evidence type="ECO:0000256" key="5">
    <source>
        <dbReference type="ARBA" id="ARBA00022963"/>
    </source>
</evidence>
<dbReference type="Pfam" id="PF00108">
    <property type="entry name" value="Thiolase_N"/>
    <property type="match status" value="1"/>
</dbReference>
<evidence type="ECO:0000256" key="2">
    <source>
        <dbReference type="ARBA" id="ARBA00022490"/>
    </source>
</evidence>
<dbReference type="PIRSF" id="PIRSF000429">
    <property type="entry name" value="Ac-CoA_Ac_transf"/>
    <property type="match status" value="1"/>
</dbReference>
<dbReference type="PROSITE" id="PS00099">
    <property type="entry name" value="THIOLASE_3"/>
    <property type="match status" value="1"/>
</dbReference>
<dbReference type="Gene3D" id="3.40.47.10">
    <property type="match status" value="2"/>
</dbReference>
<evidence type="ECO:0000256" key="6">
    <source>
        <dbReference type="ARBA" id="ARBA00023098"/>
    </source>
</evidence>
<keyword evidence="2 8" id="KW-0963">Cytoplasm</keyword>
<sequence>MSLNPRDVVVVDCVRSPMGRAKNGIFKHTRAEDISARLINALFERNDVNPAEVEDLIWGCVNQTKEQGFNVARQISLMSVIPHTSSAQTVNRLCGSAMTAIHTAAQAIMTNNGEVFVVGGVEHMGHVPMTEGFDHNPAASKYSAKASNMMGLTAEMLAKMHGINRQQQDEFAVRSHQRAHEATVEGRFKNEIVVMEGHDDDGVPMLCTEDETIRPETTLESLGQLRPAFDPKSGTVTAGTSSQLTDGAAAMLLMSAERAQALGLKPMAKIRAMATAGVDAAIMGYGPVPATKKALKRAGLEISDIDFWELNEAFAAQSLPVIKDLKLMDVMNDKVNLNGGAIALGHPLGCSGARISTTLLNIMEAKGGTFGVSTMCIGLGQGISTVWERL</sequence>
<keyword evidence="7 8" id="KW-0012">Acyltransferase</keyword>
<dbReference type="InterPro" id="IPR050215">
    <property type="entry name" value="Thiolase-like_sf_Thiolase"/>
</dbReference>
<evidence type="ECO:0000313" key="12">
    <source>
        <dbReference type="EMBL" id="GAA3979523.1"/>
    </source>
</evidence>